<dbReference type="Pfam" id="PF00076">
    <property type="entry name" value="RRM_1"/>
    <property type="match status" value="1"/>
</dbReference>
<dbReference type="InterPro" id="IPR012677">
    <property type="entry name" value="Nucleotide-bd_a/b_plait_sf"/>
</dbReference>
<dbReference type="CDD" id="cd00590">
    <property type="entry name" value="RRM_SF"/>
    <property type="match status" value="1"/>
</dbReference>
<protein>
    <recommendedName>
        <fullName evidence="1">RRM domain-containing protein</fullName>
    </recommendedName>
</protein>
<proteinExistence type="predicted"/>
<evidence type="ECO:0000313" key="3">
    <source>
        <dbReference type="Proteomes" id="UP000018144"/>
    </source>
</evidence>
<dbReference type="EMBL" id="HF935349">
    <property type="protein sequence ID" value="CCX07372.1"/>
    <property type="molecule type" value="Genomic_DNA"/>
</dbReference>
<sequence>MNNSFAPLTSVVIDGLPLDTSITGVRRIIRVSCPGLSLLDIKIVPAGTSATVKFANTESASKCLEYLTAAEYKCCWAGTEEEEPGKRVVHFRGPQMGNKTYVKGVAEKFGKVVSVSVSEGMKSQKLAWVEFVRHSDAASCIEHSSKLPGCTIDWAKSLADKAKDKQL</sequence>
<name>U4KYN1_PYROM</name>
<evidence type="ECO:0000313" key="2">
    <source>
        <dbReference type="EMBL" id="CCX07372.1"/>
    </source>
</evidence>
<dbReference type="Proteomes" id="UP000018144">
    <property type="component" value="Unassembled WGS sequence"/>
</dbReference>
<organism evidence="2 3">
    <name type="scientific">Pyronema omphalodes (strain CBS 100304)</name>
    <name type="common">Pyronema confluens</name>
    <dbReference type="NCBI Taxonomy" id="1076935"/>
    <lineage>
        <taxon>Eukaryota</taxon>
        <taxon>Fungi</taxon>
        <taxon>Dikarya</taxon>
        <taxon>Ascomycota</taxon>
        <taxon>Pezizomycotina</taxon>
        <taxon>Pezizomycetes</taxon>
        <taxon>Pezizales</taxon>
        <taxon>Pyronemataceae</taxon>
        <taxon>Pyronema</taxon>
    </lineage>
</organism>
<dbReference type="GO" id="GO:0003723">
    <property type="term" value="F:RNA binding"/>
    <property type="evidence" value="ECO:0007669"/>
    <property type="project" value="InterPro"/>
</dbReference>
<evidence type="ECO:0000259" key="1">
    <source>
        <dbReference type="Pfam" id="PF00076"/>
    </source>
</evidence>
<dbReference type="Gene3D" id="3.30.70.330">
    <property type="match status" value="1"/>
</dbReference>
<dbReference type="AlphaFoldDB" id="U4KYN1"/>
<dbReference type="InterPro" id="IPR035979">
    <property type="entry name" value="RBD_domain_sf"/>
</dbReference>
<keyword evidence="3" id="KW-1185">Reference proteome</keyword>
<accession>U4KYN1</accession>
<dbReference type="InterPro" id="IPR000504">
    <property type="entry name" value="RRM_dom"/>
</dbReference>
<reference evidence="2 3" key="1">
    <citation type="journal article" date="2013" name="PLoS Genet.">
        <title>The genome and development-dependent transcriptomes of Pyronema confluens: a window into fungal evolution.</title>
        <authorList>
            <person name="Traeger S."/>
            <person name="Altegoer F."/>
            <person name="Freitag M."/>
            <person name="Gabaldon T."/>
            <person name="Kempken F."/>
            <person name="Kumar A."/>
            <person name="Marcet-Houben M."/>
            <person name="Poggeler S."/>
            <person name="Stajich J.E."/>
            <person name="Nowrousian M."/>
        </authorList>
    </citation>
    <scope>NUCLEOTIDE SEQUENCE [LARGE SCALE GENOMIC DNA]</scope>
    <source>
        <strain evidence="3">CBS 100304</strain>
        <tissue evidence="2">Vegetative mycelium</tissue>
    </source>
</reference>
<dbReference type="OrthoDB" id="10447276at2759"/>
<dbReference type="SUPFAM" id="SSF54928">
    <property type="entry name" value="RNA-binding domain, RBD"/>
    <property type="match status" value="1"/>
</dbReference>
<feature type="domain" description="RRM" evidence="1">
    <location>
        <begin position="105"/>
        <end position="152"/>
    </location>
</feature>
<gene>
    <name evidence="2" type="ORF">PCON_06961</name>
</gene>